<dbReference type="AlphaFoldDB" id="A0A846QKZ6"/>
<comment type="caution">
    <text evidence="7">The sequence shown here is derived from an EMBL/GenBank/DDBJ whole genome shotgun (WGS) entry which is preliminary data.</text>
</comment>
<comment type="function">
    <text evidence="2">Catalyzes the interconversion of 2-phosphoglycerate and 3-phosphoglycerate.</text>
</comment>
<dbReference type="GO" id="GO:0006096">
    <property type="term" value="P:glycolytic process"/>
    <property type="evidence" value="ECO:0007669"/>
    <property type="project" value="UniProtKB-KW"/>
</dbReference>
<dbReference type="CDD" id="cd16011">
    <property type="entry name" value="iPGM_like"/>
    <property type="match status" value="1"/>
</dbReference>
<comment type="similarity">
    <text evidence="4">Belongs to the BPG-independent phosphoglycerate mutase family. A-PGAM subfamily.</text>
</comment>
<evidence type="ECO:0000256" key="4">
    <source>
        <dbReference type="ARBA" id="ARBA00005524"/>
    </source>
</evidence>
<accession>A0A846QKZ6</accession>
<evidence type="ECO:0000256" key="5">
    <source>
        <dbReference type="ARBA" id="ARBA00023152"/>
    </source>
</evidence>
<gene>
    <name evidence="7" type="ORF">GGQ74_002464</name>
</gene>
<dbReference type="PANTHER" id="PTHR31209:SF4">
    <property type="entry name" value="2,3-BISPHOSPHOGLYCERATE-INDEPENDENT PHOSPHOGLYCERATE MUTASE"/>
    <property type="match status" value="1"/>
</dbReference>
<dbReference type="InterPro" id="IPR017850">
    <property type="entry name" value="Alkaline_phosphatase_core_sf"/>
</dbReference>
<proteinExistence type="inferred from homology"/>
<evidence type="ECO:0000313" key="7">
    <source>
        <dbReference type="EMBL" id="NJB68791.1"/>
    </source>
</evidence>
<dbReference type="SUPFAM" id="SSF53649">
    <property type="entry name" value="Alkaline phosphatase-like"/>
    <property type="match status" value="1"/>
</dbReference>
<organism evidence="7 8">
    <name type="scientific">Desulfobaculum xiamenense</name>
    <dbReference type="NCBI Taxonomy" id="995050"/>
    <lineage>
        <taxon>Bacteria</taxon>
        <taxon>Pseudomonadati</taxon>
        <taxon>Thermodesulfobacteriota</taxon>
        <taxon>Desulfovibrionia</taxon>
        <taxon>Desulfovibrionales</taxon>
        <taxon>Desulfovibrionaceae</taxon>
        <taxon>Desulfobaculum</taxon>
    </lineage>
</organism>
<dbReference type="PANTHER" id="PTHR31209">
    <property type="entry name" value="COFACTOR-INDEPENDENT PHOSPHOGLYCERATE MUTASE"/>
    <property type="match status" value="1"/>
</dbReference>
<feature type="domain" description="Metalloenzyme" evidence="6">
    <location>
        <begin position="5"/>
        <end position="365"/>
    </location>
</feature>
<protein>
    <submittedName>
        <fullName evidence="7">2,3-bisphosphoglycerate-independent phosphoglycerate mutase</fullName>
        <ecNumber evidence="7">5.4.2.12</ecNumber>
    </submittedName>
</protein>
<dbReference type="InterPro" id="IPR006124">
    <property type="entry name" value="Metalloenzyme"/>
</dbReference>
<keyword evidence="7" id="KW-0413">Isomerase</keyword>
<comment type="pathway">
    <text evidence="3">Carbohydrate degradation.</text>
</comment>
<evidence type="ECO:0000313" key="8">
    <source>
        <dbReference type="Proteomes" id="UP000580856"/>
    </source>
</evidence>
<dbReference type="Pfam" id="PF10143">
    <property type="entry name" value="PhosphMutase"/>
    <property type="match status" value="1"/>
</dbReference>
<reference evidence="7 8" key="1">
    <citation type="submission" date="2020-03" db="EMBL/GenBank/DDBJ databases">
        <title>Genomic Encyclopedia of Type Strains, Phase IV (KMG-IV): sequencing the most valuable type-strain genomes for metagenomic binning, comparative biology and taxonomic classification.</title>
        <authorList>
            <person name="Goeker M."/>
        </authorList>
    </citation>
    <scope>NUCLEOTIDE SEQUENCE [LARGE SCALE GENOMIC DNA]</scope>
    <source>
        <strain evidence="7 8">DSM 24233</strain>
    </source>
</reference>
<dbReference type="EC" id="5.4.2.12" evidence="7"/>
<dbReference type="Gene3D" id="3.40.720.10">
    <property type="entry name" value="Alkaline Phosphatase, subunit A"/>
    <property type="match status" value="2"/>
</dbReference>
<dbReference type="PIRSF" id="PIRSF006392">
    <property type="entry name" value="IPGAM_arch"/>
    <property type="match status" value="1"/>
</dbReference>
<evidence type="ECO:0000256" key="2">
    <source>
        <dbReference type="ARBA" id="ARBA00002315"/>
    </source>
</evidence>
<name>A0A846QKZ6_9BACT</name>
<dbReference type="RefSeq" id="WP_167941830.1">
    <property type="nucleotide sequence ID" value="NZ_JAATJA010000002.1"/>
</dbReference>
<dbReference type="Proteomes" id="UP000580856">
    <property type="component" value="Unassembled WGS sequence"/>
</dbReference>
<dbReference type="InterPro" id="IPR004456">
    <property type="entry name" value="Pglycerate_mutase_ApgM"/>
</dbReference>
<dbReference type="EMBL" id="JAATJA010000002">
    <property type="protein sequence ID" value="NJB68791.1"/>
    <property type="molecule type" value="Genomic_DNA"/>
</dbReference>
<sequence length="400" mass="41887">MADTKILFLVADGMGDWRVDGLGGRTPLEAAPTPNMDSLASRCIAGTISTVPSGMPPGSDVANMSLIGFDPAAHHTGRGPIEAAAQGLKLRPDDLVWRLNLVSLTAPDAMGTMLDYSAGHIDTASSLPLVEDLEHHLGDDTFTFVPGIQYRHLLVQRGGANSPEAAFAVRPPHDITGQSIAQDMATLATSPRLLALFHAAAERLNTPANATRATGIWPWGQGRPLALPDFSDAYGLRGAVISAVDLVKGLGRASGMAVIDVPGATGLLDTNYAGKVAAALDFLNTGGQFAFVHLEGPDECGHSGIVADKVEAVRRFDERIVGPLTQALAGTDTAIVVTCDHFTPLACRTHTTDPVPFLLHHASATAHGLPGFSEAHAAATGFTISPGHDIVRRILEIIRP</sequence>
<dbReference type="NCBIfam" id="TIGR00306">
    <property type="entry name" value="apgM"/>
    <property type="match status" value="1"/>
</dbReference>
<dbReference type="NCBIfam" id="NF003242">
    <property type="entry name" value="PRK04200.1"/>
    <property type="match status" value="1"/>
</dbReference>
<evidence type="ECO:0000256" key="3">
    <source>
        <dbReference type="ARBA" id="ARBA00004921"/>
    </source>
</evidence>
<keyword evidence="5" id="KW-0324">Glycolysis</keyword>
<evidence type="ECO:0000259" key="6">
    <source>
        <dbReference type="Pfam" id="PF01676"/>
    </source>
</evidence>
<comment type="catalytic activity">
    <reaction evidence="1">
        <text>(2R)-2-phosphoglycerate = (2R)-3-phosphoglycerate</text>
        <dbReference type="Rhea" id="RHEA:15901"/>
        <dbReference type="ChEBI" id="CHEBI:58272"/>
        <dbReference type="ChEBI" id="CHEBI:58289"/>
        <dbReference type="EC" id="5.4.2.12"/>
    </reaction>
</comment>
<dbReference type="Pfam" id="PF01676">
    <property type="entry name" value="Metalloenzyme"/>
    <property type="match status" value="1"/>
</dbReference>
<dbReference type="GO" id="GO:0004619">
    <property type="term" value="F:phosphoglycerate mutase activity"/>
    <property type="evidence" value="ECO:0007669"/>
    <property type="project" value="UniProtKB-EC"/>
</dbReference>
<evidence type="ECO:0000256" key="1">
    <source>
        <dbReference type="ARBA" id="ARBA00000370"/>
    </source>
</evidence>
<dbReference type="GO" id="GO:0046872">
    <property type="term" value="F:metal ion binding"/>
    <property type="evidence" value="ECO:0007669"/>
    <property type="project" value="InterPro"/>
</dbReference>
<keyword evidence="8" id="KW-1185">Reference proteome</keyword>